<dbReference type="AlphaFoldDB" id="A0A183ENP9"/>
<reference evidence="1 2" key="2">
    <citation type="submission" date="2018-11" db="EMBL/GenBank/DDBJ databases">
        <authorList>
            <consortium name="Pathogen Informatics"/>
        </authorList>
    </citation>
    <scope>NUCLEOTIDE SEQUENCE [LARGE SCALE GENOMIC DNA]</scope>
</reference>
<name>A0A183ENP9_9BILA</name>
<sequence length="97" mass="11064">MIISPHQRTACMTDFNTGNRPMHALRQQPVEAVLNTLPDEETCCFLRYYPCLLQNYSANVSISVLQFTHTKRKTSRRRGLSVLSSGARCAHLEWSAH</sequence>
<protein>
    <submittedName>
        <fullName evidence="3">Transposase</fullName>
    </submittedName>
</protein>
<reference evidence="3" key="1">
    <citation type="submission" date="2016-06" db="UniProtKB">
        <authorList>
            <consortium name="WormBaseParasite"/>
        </authorList>
    </citation>
    <scope>IDENTIFICATION</scope>
</reference>
<dbReference type="Proteomes" id="UP000271098">
    <property type="component" value="Unassembled WGS sequence"/>
</dbReference>
<evidence type="ECO:0000313" key="3">
    <source>
        <dbReference type="WBParaSite" id="GPUH_0002261701-mRNA-1"/>
    </source>
</evidence>
<dbReference type="WBParaSite" id="GPUH_0002261701-mRNA-1">
    <property type="protein sequence ID" value="GPUH_0002261701-mRNA-1"/>
    <property type="gene ID" value="GPUH_0002261701"/>
</dbReference>
<dbReference type="EMBL" id="UYRT01095444">
    <property type="protein sequence ID" value="VDN40255.1"/>
    <property type="molecule type" value="Genomic_DNA"/>
</dbReference>
<accession>A0A183ENP9</accession>
<proteinExistence type="predicted"/>
<gene>
    <name evidence="1" type="ORF">GPUH_LOCUS22588</name>
</gene>
<evidence type="ECO:0000313" key="1">
    <source>
        <dbReference type="EMBL" id="VDN40255.1"/>
    </source>
</evidence>
<organism evidence="3">
    <name type="scientific">Gongylonema pulchrum</name>
    <dbReference type="NCBI Taxonomy" id="637853"/>
    <lineage>
        <taxon>Eukaryota</taxon>
        <taxon>Metazoa</taxon>
        <taxon>Ecdysozoa</taxon>
        <taxon>Nematoda</taxon>
        <taxon>Chromadorea</taxon>
        <taxon>Rhabditida</taxon>
        <taxon>Spirurina</taxon>
        <taxon>Spiruromorpha</taxon>
        <taxon>Spiruroidea</taxon>
        <taxon>Gongylonematidae</taxon>
        <taxon>Gongylonema</taxon>
    </lineage>
</organism>
<evidence type="ECO:0000313" key="2">
    <source>
        <dbReference type="Proteomes" id="UP000271098"/>
    </source>
</evidence>
<keyword evidence="2" id="KW-1185">Reference proteome</keyword>